<dbReference type="InterPro" id="IPR019793">
    <property type="entry name" value="Peroxidases_heam-ligand_BS"/>
</dbReference>
<feature type="chain" id="PRO_5006986736" description="Peroxidase" evidence="13">
    <location>
        <begin position="19"/>
        <end position="296"/>
    </location>
</feature>
<dbReference type="InterPro" id="IPR010255">
    <property type="entry name" value="Haem_peroxidase_sf"/>
</dbReference>
<keyword evidence="2 13" id="KW-0575">Peroxidase</keyword>
<dbReference type="Gene3D" id="1.10.420.10">
    <property type="entry name" value="Peroxidase, domain 2"/>
    <property type="match status" value="1"/>
</dbReference>
<feature type="binding site" evidence="10">
    <location>
        <position position="192"/>
    </location>
    <ligand>
        <name>Ca(2+)</name>
        <dbReference type="ChEBI" id="CHEBI:29108"/>
        <label>2</label>
    </ligand>
</feature>
<comment type="caution">
    <text evidence="15">The sequence shown here is derived from an EMBL/GenBank/DDBJ whole genome shotgun (WGS) entry which is preliminary data.</text>
</comment>
<keyword evidence="7 12" id="KW-1015">Disulfide bond</keyword>
<keyword evidence="8" id="KW-0325">Glycoprotein</keyword>
<evidence type="ECO:0000256" key="7">
    <source>
        <dbReference type="ARBA" id="ARBA00023157"/>
    </source>
</evidence>
<evidence type="ECO:0000256" key="6">
    <source>
        <dbReference type="ARBA" id="ARBA00023004"/>
    </source>
</evidence>
<feature type="binding site" evidence="10">
    <location>
        <position position="199"/>
    </location>
    <ligand>
        <name>Ca(2+)</name>
        <dbReference type="ChEBI" id="CHEBI:29108"/>
        <label>2</label>
    </ligand>
</feature>
<dbReference type="GO" id="GO:0000302">
    <property type="term" value="P:response to reactive oxygen species"/>
    <property type="evidence" value="ECO:0007669"/>
    <property type="project" value="TreeGrafter"/>
</dbReference>
<evidence type="ECO:0000256" key="2">
    <source>
        <dbReference type="ARBA" id="ARBA00022559"/>
    </source>
</evidence>
<name>A0A0G2FFW5_9PEZI</name>
<dbReference type="EMBL" id="LCUC01000266">
    <property type="protein sequence ID" value="KKY33024.1"/>
    <property type="molecule type" value="Genomic_DNA"/>
</dbReference>
<dbReference type="GO" id="GO:0034599">
    <property type="term" value="P:cellular response to oxidative stress"/>
    <property type="evidence" value="ECO:0007669"/>
    <property type="project" value="InterPro"/>
</dbReference>
<dbReference type="AlphaFoldDB" id="A0A0G2FFW5"/>
<dbReference type="PRINTS" id="PR00462">
    <property type="entry name" value="LIGNINASE"/>
</dbReference>
<evidence type="ECO:0000256" key="3">
    <source>
        <dbReference type="ARBA" id="ARBA00022617"/>
    </source>
</evidence>
<keyword evidence="5 13" id="KW-0560">Oxidoreductase</keyword>
<organism evidence="15 16">
    <name type="scientific">Diaporthe ampelina</name>
    <dbReference type="NCBI Taxonomy" id="1214573"/>
    <lineage>
        <taxon>Eukaryota</taxon>
        <taxon>Fungi</taxon>
        <taxon>Dikarya</taxon>
        <taxon>Ascomycota</taxon>
        <taxon>Pezizomycotina</taxon>
        <taxon>Sordariomycetes</taxon>
        <taxon>Sordariomycetidae</taxon>
        <taxon>Diaporthales</taxon>
        <taxon>Diaporthaceae</taxon>
        <taxon>Diaporthe</taxon>
    </lineage>
</organism>
<dbReference type="Pfam" id="PF00141">
    <property type="entry name" value="peroxidase"/>
    <property type="match status" value="1"/>
</dbReference>
<feature type="binding site" description="axial binding residue" evidence="10">
    <location>
        <position position="180"/>
    </location>
    <ligand>
        <name>heme b</name>
        <dbReference type="ChEBI" id="CHEBI:60344"/>
    </ligand>
    <ligandPart>
        <name>Fe</name>
        <dbReference type="ChEBI" id="CHEBI:18248"/>
    </ligandPart>
</feature>
<dbReference type="GO" id="GO:0042744">
    <property type="term" value="P:hydrogen peroxide catabolic process"/>
    <property type="evidence" value="ECO:0007669"/>
    <property type="project" value="TreeGrafter"/>
</dbReference>
<dbReference type="GO" id="GO:0046872">
    <property type="term" value="F:metal ion binding"/>
    <property type="evidence" value="ECO:0007669"/>
    <property type="project" value="UniProtKB-UniRule"/>
</dbReference>
<comment type="similarity">
    <text evidence="1 13">Belongs to the peroxidase family. Ligninase subfamily.</text>
</comment>
<dbReference type="GO" id="GO:0020037">
    <property type="term" value="F:heme binding"/>
    <property type="evidence" value="ECO:0007669"/>
    <property type="project" value="UniProtKB-UniRule"/>
</dbReference>
<accession>A0A0G2FFW5</accession>
<feature type="binding site" evidence="10">
    <location>
        <position position="181"/>
    </location>
    <ligand>
        <name>Ca(2+)</name>
        <dbReference type="ChEBI" id="CHEBI:29108"/>
        <label>2</label>
    </ligand>
</feature>
<dbReference type="Proteomes" id="UP000034680">
    <property type="component" value="Unassembled WGS sequence"/>
</dbReference>
<dbReference type="PRINTS" id="PR00458">
    <property type="entry name" value="PEROXIDASE"/>
</dbReference>
<feature type="active site" description="Proton acceptor" evidence="9">
    <location>
        <position position="65"/>
    </location>
</feature>
<evidence type="ECO:0000256" key="8">
    <source>
        <dbReference type="ARBA" id="ARBA00023180"/>
    </source>
</evidence>
<keyword evidence="13" id="KW-0732">Signal</keyword>
<reference evidence="15 16" key="2">
    <citation type="submission" date="2015-05" db="EMBL/GenBank/DDBJ databases">
        <authorList>
            <person name="Morales-Cruz A."/>
            <person name="Amrine K.C."/>
            <person name="Cantu D."/>
        </authorList>
    </citation>
    <scope>NUCLEOTIDE SEQUENCE [LARGE SCALE GENOMIC DNA]</scope>
    <source>
        <strain evidence="15">DA912</strain>
    </source>
</reference>
<evidence type="ECO:0000313" key="16">
    <source>
        <dbReference type="Proteomes" id="UP000034680"/>
    </source>
</evidence>
<reference evidence="15 16" key="1">
    <citation type="submission" date="2015-05" db="EMBL/GenBank/DDBJ databases">
        <title>Distinctive expansion of gene families associated with plant cell wall degradation and secondary metabolism in the genomes of grapevine trunk pathogens.</title>
        <authorList>
            <person name="Lawrence D.P."/>
            <person name="Travadon R."/>
            <person name="Rolshausen P.E."/>
            <person name="Baumgartner K."/>
        </authorList>
    </citation>
    <scope>NUCLEOTIDE SEQUENCE [LARGE SCALE GENOMIC DNA]</scope>
    <source>
        <strain evidence="15">DA912</strain>
    </source>
</reference>
<dbReference type="SUPFAM" id="SSF48113">
    <property type="entry name" value="Heme-dependent peroxidases"/>
    <property type="match status" value="1"/>
</dbReference>
<comment type="cofactor">
    <cofactor evidence="10 13">
        <name>Ca(2+)</name>
        <dbReference type="ChEBI" id="CHEBI:29108"/>
    </cofactor>
    <text evidence="10 13">Binds 2 calcium ions per subunit.</text>
</comment>
<feature type="domain" description="Plant heme peroxidase family profile" evidence="14">
    <location>
        <begin position="60"/>
        <end position="274"/>
    </location>
</feature>
<dbReference type="STRING" id="1214573.A0A0G2FFW5"/>
<evidence type="ECO:0000256" key="5">
    <source>
        <dbReference type="ARBA" id="ARBA00023002"/>
    </source>
</evidence>
<feature type="binding site" evidence="10">
    <location>
        <position position="76"/>
    </location>
    <ligand>
        <name>Ca(2+)</name>
        <dbReference type="ChEBI" id="CHEBI:29108"/>
        <label>1</label>
    </ligand>
</feature>
<dbReference type="EC" id="1.11.1.-" evidence="13"/>
<dbReference type="InterPro" id="IPR019794">
    <property type="entry name" value="Peroxidases_AS"/>
</dbReference>
<protein>
    <recommendedName>
        <fullName evidence="13">Peroxidase</fullName>
        <ecNumber evidence="13">1.11.1.-</ecNumber>
    </recommendedName>
</protein>
<feature type="binding site" evidence="10">
    <location>
        <position position="66"/>
    </location>
    <ligand>
        <name>Ca(2+)</name>
        <dbReference type="ChEBI" id="CHEBI:29108"/>
        <label>1</label>
    </ligand>
</feature>
<evidence type="ECO:0000256" key="4">
    <source>
        <dbReference type="ARBA" id="ARBA00022723"/>
    </source>
</evidence>
<dbReference type="InterPro" id="IPR044831">
    <property type="entry name" value="Ccp1-like"/>
</dbReference>
<keyword evidence="10 13" id="KW-0106">Calcium</keyword>
<evidence type="ECO:0000256" key="10">
    <source>
        <dbReference type="PIRSR" id="PIRSR601621-2"/>
    </source>
</evidence>
<proteinExistence type="inferred from homology"/>
<keyword evidence="4 10" id="KW-0479">Metal-binding</keyword>
<evidence type="ECO:0000256" key="11">
    <source>
        <dbReference type="PIRSR" id="PIRSR601621-3"/>
    </source>
</evidence>
<dbReference type="PROSITE" id="PS00435">
    <property type="entry name" value="PEROXIDASE_1"/>
    <property type="match status" value="1"/>
</dbReference>
<dbReference type="InterPro" id="IPR002016">
    <property type="entry name" value="Haem_peroxidase"/>
</dbReference>
<feature type="binding site" evidence="10">
    <location>
        <position position="74"/>
    </location>
    <ligand>
        <name>Ca(2+)</name>
        <dbReference type="ChEBI" id="CHEBI:29108"/>
        <label>1</label>
    </ligand>
</feature>
<feature type="disulfide bond" evidence="12">
    <location>
        <begin position="52"/>
        <end position="125"/>
    </location>
</feature>
<keyword evidence="6 10" id="KW-0408">Iron</keyword>
<dbReference type="PROSITE" id="PS00436">
    <property type="entry name" value="PEROXIDASE_2"/>
    <property type="match status" value="1"/>
</dbReference>
<dbReference type="GO" id="GO:0004601">
    <property type="term" value="F:peroxidase activity"/>
    <property type="evidence" value="ECO:0007669"/>
    <property type="project" value="UniProtKB-KW"/>
</dbReference>
<feature type="binding site" evidence="10">
    <location>
        <position position="194"/>
    </location>
    <ligand>
        <name>Ca(2+)</name>
        <dbReference type="ChEBI" id="CHEBI:29108"/>
        <label>2</label>
    </ligand>
</feature>
<keyword evidence="16" id="KW-1185">Reference proteome</keyword>
<comment type="cofactor">
    <cofactor evidence="10">
        <name>heme b</name>
        <dbReference type="ChEBI" id="CHEBI:60344"/>
    </cofactor>
    <text evidence="10">Binds 1 heme b (iron(II)-protoporphyrin IX) group per subunit.</text>
</comment>
<feature type="signal peptide" evidence="13">
    <location>
        <begin position="1"/>
        <end position="18"/>
    </location>
</feature>
<feature type="binding site" evidence="10">
    <location>
        <position position="72"/>
    </location>
    <ligand>
        <name>Ca(2+)</name>
        <dbReference type="ChEBI" id="CHEBI:29108"/>
        <label>1</label>
    </ligand>
</feature>
<keyword evidence="3 10" id="KW-0349">Heme</keyword>
<dbReference type="Gene3D" id="1.10.520.10">
    <property type="match status" value="1"/>
</dbReference>
<evidence type="ECO:0000259" key="14">
    <source>
        <dbReference type="PROSITE" id="PS50873"/>
    </source>
</evidence>
<sequence length="296" mass="31868">MFAKGALVSFLLAAGVMGTPAVKSGDPPLCPEVWNYIAKELKHDFIDSHGFCTNSARQSMRLPFHDCFPGGGCDGSIVLTNECFDRVENEDLIPVCVKLADVANRYKVGVADLINLTGAIGNKACPGGPYTPFYVGRTDNPTAASPGQMPPPFLSAPTLIEGFRAKGFSSDELVALIGSHSVGMNHTGVPFDSTVGELDSPTFYSETRDGDAPTTLPSDFFLSQYGETRDSWNVYAVSQEAWVKDFVEGWKKLITLENDVTKLVDCTEVVFKAFPYDGRDGDDDYDDGPCAAAGNC</sequence>
<dbReference type="PROSITE" id="PS50873">
    <property type="entry name" value="PEROXIDASE_4"/>
    <property type="match status" value="1"/>
</dbReference>
<evidence type="ECO:0000313" key="15">
    <source>
        <dbReference type="EMBL" id="KKY33024.1"/>
    </source>
</evidence>
<evidence type="ECO:0000256" key="12">
    <source>
        <dbReference type="PIRSR" id="PIRSR601621-4"/>
    </source>
</evidence>
<dbReference type="OrthoDB" id="2113341at2759"/>
<evidence type="ECO:0000256" key="9">
    <source>
        <dbReference type="PIRSR" id="PIRSR601621-1"/>
    </source>
</evidence>
<dbReference type="InterPro" id="IPR001621">
    <property type="entry name" value="Ligninase"/>
</dbReference>
<gene>
    <name evidence="15" type="ORF">UCDDA912_g06994</name>
</gene>
<dbReference type="PANTHER" id="PTHR31356">
    <property type="entry name" value="THYLAKOID LUMENAL 29 KDA PROTEIN, CHLOROPLASTIC-RELATED"/>
    <property type="match status" value="1"/>
</dbReference>
<feature type="site" description="Transition state stabilizer" evidence="11">
    <location>
        <position position="61"/>
    </location>
</feature>
<evidence type="ECO:0000256" key="13">
    <source>
        <dbReference type="RuleBase" id="RU363051"/>
    </source>
</evidence>
<evidence type="ECO:0000256" key="1">
    <source>
        <dbReference type="ARBA" id="ARBA00006089"/>
    </source>
</evidence>
<dbReference type="PANTHER" id="PTHR31356:SF66">
    <property type="entry name" value="CATALASE-PEROXIDASE"/>
    <property type="match status" value="1"/>
</dbReference>